<feature type="non-terminal residue" evidence="1">
    <location>
        <position position="352"/>
    </location>
</feature>
<dbReference type="EMBL" id="VUJU01007810">
    <property type="protein sequence ID" value="KAF0740074.1"/>
    <property type="molecule type" value="Genomic_DNA"/>
</dbReference>
<organism evidence="1 2">
    <name type="scientific">Aphis craccivora</name>
    <name type="common">Cowpea aphid</name>
    <dbReference type="NCBI Taxonomy" id="307492"/>
    <lineage>
        <taxon>Eukaryota</taxon>
        <taxon>Metazoa</taxon>
        <taxon>Ecdysozoa</taxon>
        <taxon>Arthropoda</taxon>
        <taxon>Hexapoda</taxon>
        <taxon>Insecta</taxon>
        <taxon>Pterygota</taxon>
        <taxon>Neoptera</taxon>
        <taxon>Paraneoptera</taxon>
        <taxon>Hemiptera</taxon>
        <taxon>Sternorrhyncha</taxon>
        <taxon>Aphidomorpha</taxon>
        <taxon>Aphidoidea</taxon>
        <taxon>Aphididae</taxon>
        <taxon>Aphidini</taxon>
        <taxon>Aphis</taxon>
        <taxon>Aphis</taxon>
    </lineage>
</organism>
<keyword evidence="2" id="KW-1185">Reference proteome</keyword>
<dbReference type="InterPro" id="IPR012337">
    <property type="entry name" value="RNaseH-like_sf"/>
</dbReference>
<reference evidence="1 2" key="1">
    <citation type="submission" date="2019-08" db="EMBL/GenBank/DDBJ databases">
        <title>Whole genome of Aphis craccivora.</title>
        <authorList>
            <person name="Voronova N.V."/>
            <person name="Shulinski R.S."/>
            <person name="Bandarenka Y.V."/>
            <person name="Zhorov D.G."/>
            <person name="Warner D."/>
        </authorList>
    </citation>
    <scope>NUCLEOTIDE SEQUENCE [LARGE SCALE GENOMIC DNA]</scope>
    <source>
        <strain evidence="1">180601</strain>
        <tissue evidence="1">Whole Body</tissue>
    </source>
</reference>
<evidence type="ECO:0000313" key="1">
    <source>
        <dbReference type="EMBL" id="KAF0740074.1"/>
    </source>
</evidence>
<dbReference type="PANTHER" id="PTHR47501">
    <property type="entry name" value="TRANSPOSASE-RELATED"/>
    <property type="match status" value="1"/>
</dbReference>
<name>A0A6G0XIV2_APHCR</name>
<protein>
    <submittedName>
        <fullName evidence="1">Putative AC9 transposase</fullName>
    </submittedName>
</protein>
<dbReference type="AlphaFoldDB" id="A0A6G0XIV2"/>
<dbReference type="OrthoDB" id="6630171at2759"/>
<gene>
    <name evidence="1" type="ORF">FWK35_00024973</name>
</gene>
<dbReference type="Proteomes" id="UP000478052">
    <property type="component" value="Unassembled WGS sequence"/>
</dbReference>
<proteinExistence type="predicted"/>
<sequence>TLNQLVQRFILSANISFAIVENSAFKEIIERGFLNRKLLSRPTLMKQIESEFESSVTKHKLKLSKILHVATTADLSWYDEDLQRNTSLLAIRRLEGSHTFEMLAKYMDNVYTEFEISDKIAYTTTDNGSNFVKSFNVYGCIFEDSYNEDIGIENVDDCENDDSIEMLELNDELHKNTNNDLLYSLPRHHRCAAHTLNLITSTDTKVALLDPLKTPCETRWNSWYDSVSYLYKYLNRNESKFRLVKDELDIVSYFMSNPYFKVAWIKNDVRKQMAMDAFKNACLQIYEKECVSNTQEPNIVKSYDEPSLDFFKWSFSNNMNGIDSVDIEINQYFRTSPTKNLDCLQSFPILKK</sequence>
<comment type="caution">
    <text evidence="1">The sequence shown here is derived from an EMBL/GenBank/DDBJ whole genome shotgun (WGS) entry which is preliminary data.</text>
</comment>
<evidence type="ECO:0000313" key="2">
    <source>
        <dbReference type="Proteomes" id="UP000478052"/>
    </source>
</evidence>
<dbReference type="PANTHER" id="PTHR47501:SF5">
    <property type="entry name" value="HAT C-TERMINAL DIMERISATION DOMAIN-CONTAINING PROTEIN"/>
    <property type="match status" value="1"/>
</dbReference>
<dbReference type="SUPFAM" id="SSF53098">
    <property type="entry name" value="Ribonuclease H-like"/>
    <property type="match status" value="1"/>
</dbReference>
<feature type="non-terminal residue" evidence="1">
    <location>
        <position position="1"/>
    </location>
</feature>
<accession>A0A6G0XIV2</accession>